<organism evidence="2 3">
    <name type="scientific">Eleusine coracana subsp. coracana</name>
    <dbReference type="NCBI Taxonomy" id="191504"/>
    <lineage>
        <taxon>Eukaryota</taxon>
        <taxon>Viridiplantae</taxon>
        <taxon>Streptophyta</taxon>
        <taxon>Embryophyta</taxon>
        <taxon>Tracheophyta</taxon>
        <taxon>Spermatophyta</taxon>
        <taxon>Magnoliopsida</taxon>
        <taxon>Liliopsida</taxon>
        <taxon>Poales</taxon>
        <taxon>Poaceae</taxon>
        <taxon>PACMAD clade</taxon>
        <taxon>Chloridoideae</taxon>
        <taxon>Cynodonteae</taxon>
        <taxon>Eleusininae</taxon>
        <taxon>Eleusine</taxon>
    </lineage>
</organism>
<dbReference type="PANTHER" id="PTHR47374">
    <property type="entry name" value="ENDOSOME ANTIGEN-LIKE PROTEIN, PUTATIVE (DUF3444)-RELATED"/>
    <property type="match status" value="1"/>
</dbReference>
<dbReference type="PANTHER" id="PTHR47374:SF5">
    <property type="entry name" value="J DOMAIN-CONTAINING PROTEIN"/>
    <property type="match status" value="1"/>
</dbReference>
<evidence type="ECO:0000313" key="2">
    <source>
        <dbReference type="EMBL" id="GJN04553.1"/>
    </source>
</evidence>
<dbReference type="EMBL" id="BQKI01000011">
    <property type="protein sequence ID" value="GJN04553.1"/>
    <property type="molecule type" value="Genomic_DNA"/>
</dbReference>
<sequence length="164" mass="18759">MPLRGRAAGGLRSVQQTDSRRRREPPPERDVRRSEVALLDMDFPLLRCCETGHTNVRLVITCIKAVGESLLIIVMEYNREETLRARRIALRRLENKDFRGAQRIALIAQRLYSELEHLSQLLTVCEVHCAAEVEISGDLDWYGILQVKATADDLVIRKQYEASS</sequence>
<reference evidence="2" key="1">
    <citation type="journal article" date="2018" name="DNA Res.">
        <title>Multiple hybrid de novo genome assembly of finger millet, an orphan allotetraploid crop.</title>
        <authorList>
            <person name="Hatakeyama M."/>
            <person name="Aluri S."/>
            <person name="Balachadran M.T."/>
            <person name="Sivarajan S.R."/>
            <person name="Patrignani A."/>
            <person name="Gruter S."/>
            <person name="Poveda L."/>
            <person name="Shimizu-Inatsugi R."/>
            <person name="Baeten J."/>
            <person name="Francoijs K.J."/>
            <person name="Nataraja K.N."/>
            <person name="Reddy Y.A.N."/>
            <person name="Phadnis S."/>
            <person name="Ravikumar R.L."/>
            <person name="Schlapbach R."/>
            <person name="Sreeman S.M."/>
            <person name="Shimizu K.K."/>
        </authorList>
    </citation>
    <scope>NUCLEOTIDE SEQUENCE</scope>
</reference>
<evidence type="ECO:0000256" key="1">
    <source>
        <dbReference type="SAM" id="MobiDB-lite"/>
    </source>
</evidence>
<dbReference type="AlphaFoldDB" id="A0AAV5D384"/>
<accession>A0AAV5D384</accession>
<protein>
    <submittedName>
        <fullName evidence="2">Uncharacterized protein</fullName>
    </submittedName>
</protein>
<gene>
    <name evidence="2" type="primary">ga22112</name>
    <name evidence="2" type="ORF">PR202_ga22112</name>
</gene>
<proteinExistence type="predicted"/>
<comment type="caution">
    <text evidence="2">The sequence shown here is derived from an EMBL/GenBank/DDBJ whole genome shotgun (WGS) entry which is preliminary data.</text>
</comment>
<feature type="region of interest" description="Disordered" evidence="1">
    <location>
        <begin position="1"/>
        <end position="31"/>
    </location>
</feature>
<keyword evidence="3" id="KW-1185">Reference proteome</keyword>
<evidence type="ECO:0000313" key="3">
    <source>
        <dbReference type="Proteomes" id="UP001054889"/>
    </source>
</evidence>
<feature type="compositionally biased region" description="Basic and acidic residues" evidence="1">
    <location>
        <begin position="18"/>
        <end position="31"/>
    </location>
</feature>
<name>A0AAV5D384_ELECO</name>
<reference evidence="2" key="2">
    <citation type="submission" date="2021-12" db="EMBL/GenBank/DDBJ databases">
        <title>Resequencing data analysis of finger millet.</title>
        <authorList>
            <person name="Hatakeyama M."/>
            <person name="Aluri S."/>
            <person name="Balachadran M.T."/>
            <person name="Sivarajan S.R."/>
            <person name="Poveda L."/>
            <person name="Shimizu-Inatsugi R."/>
            <person name="Schlapbach R."/>
            <person name="Sreeman S.M."/>
            <person name="Shimizu K.K."/>
        </authorList>
    </citation>
    <scope>NUCLEOTIDE SEQUENCE</scope>
</reference>
<dbReference type="Proteomes" id="UP001054889">
    <property type="component" value="Unassembled WGS sequence"/>
</dbReference>